<dbReference type="Gene3D" id="1.20.5.170">
    <property type="match status" value="1"/>
</dbReference>
<organism evidence="9 10">
    <name type="scientific">Dioszegia hungarica</name>
    <dbReference type="NCBI Taxonomy" id="4972"/>
    <lineage>
        <taxon>Eukaryota</taxon>
        <taxon>Fungi</taxon>
        <taxon>Dikarya</taxon>
        <taxon>Basidiomycota</taxon>
        <taxon>Agaricomycotina</taxon>
        <taxon>Tremellomycetes</taxon>
        <taxon>Tremellales</taxon>
        <taxon>Bulleribasidiaceae</taxon>
        <taxon>Dioszegia</taxon>
    </lineage>
</organism>
<comment type="subcellular location">
    <subcellularLocation>
        <location evidence="1">Nucleus</location>
    </subcellularLocation>
</comment>
<name>A0AA38LV94_9TREE</name>
<evidence type="ECO:0000256" key="5">
    <source>
        <dbReference type="ARBA" id="ARBA00023242"/>
    </source>
</evidence>
<dbReference type="PANTHER" id="PTHR13044:SF14">
    <property type="entry name" value="CRYPTOCEPHAL, ISOFORM A"/>
    <property type="match status" value="1"/>
</dbReference>
<comment type="caution">
    <text evidence="9">The sequence shown here is derived from an EMBL/GenBank/DDBJ whole genome shotgun (WGS) entry which is preliminary data.</text>
</comment>
<keyword evidence="3" id="KW-0238">DNA-binding</keyword>
<dbReference type="PROSITE" id="PS00036">
    <property type="entry name" value="BZIP_BASIC"/>
    <property type="match status" value="1"/>
</dbReference>
<dbReference type="Pfam" id="PF07716">
    <property type="entry name" value="bZIP_2"/>
    <property type="match status" value="1"/>
</dbReference>
<dbReference type="Proteomes" id="UP001164286">
    <property type="component" value="Unassembled WGS sequence"/>
</dbReference>
<feature type="coiled-coil region" evidence="6">
    <location>
        <begin position="237"/>
        <end position="264"/>
    </location>
</feature>
<accession>A0AA38LV94</accession>
<reference evidence="9" key="1">
    <citation type="journal article" date="2022" name="G3 (Bethesda)">
        <title>High quality genome of the basidiomycete yeast Dioszegia hungarica PDD-24b-2 isolated from cloud water.</title>
        <authorList>
            <person name="Jarrige D."/>
            <person name="Haridas S."/>
            <person name="Bleykasten-Grosshans C."/>
            <person name="Joly M."/>
            <person name="Nadalig T."/>
            <person name="Sancelme M."/>
            <person name="Vuilleumier S."/>
            <person name="Grigoriev I.V."/>
            <person name="Amato P."/>
            <person name="Bringel F."/>
        </authorList>
    </citation>
    <scope>NUCLEOTIDE SEQUENCE</scope>
    <source>
        <strain evidence="9">PDD-24b-2</strain>
    </source>
</reference>
<feature type="compositionally biased region" description="Low complexity" evidence="7">
    <location>
        <begin position="83"/>
        <end position="96"/>
    </location>
</feature>
<feature type="region of interest" description="Disordered" evidence="7">
    <location>
        <begin position="83"/>
        <end position="102"/>
    </location>
</feature>
<proteinExistence type="predicted"/>
<dbReference type="CDD" id="cd14705">
    <property type="entry name" value="bZIP_Zip1"/>
    <property type="match status" value="1"/>
</dbReference>
<keyword evidence="4" id="KW-0804">Transcription</keyword>
<evidence type="ECO:0000256" key="4">
    <source>
        <dbReference type="ARBA" id="ARBA00023163"/>
    </source>
</evidence>
<dbReference type="GO" id="GO:0000977">
    <property type="term" value="F:RNA polymerase II transcription regulatory region sequence-specific DNA binding"/>
    <property type="evidence" value="ECO:0007669"/>
    <property type="project" value="TreeGrafter"/>
</dbReference>
<dbReference type="GeneID" id="77732393"/>
<sequence>MFDLPAHLSNLNSIQSPPSQAINNEHEEAFWDFMHTDQLFENFGGVSPAAHDAKAEMHRGAAGGRHGGMMSAPAPTPAPTLAAYAAPSPSPAAAAPRKNERESGPTIEAFLAAFANEHASSSTGYRLPITLPLPYSSAPTPNSVDTASIIPRPQQPQPEEVYGENGERLSGTKKLKQLGAPPAEIEEDKRRRNTEASARFRQKKKERENALEIRASMFSSFLYSDLWFGEDCVDIIAEELEAQVAQLVADKSSLENENKLLKAIVLGSGQAGAEQLQGAMAAFGAKRKRDE</sequence>
<evidence type="ECO:0000256" key="2">
    <source>
        <dbReference type="ARBA" id="ARBA00023015"/>
    </source>
</evidence>
<gene>
    <name evidence="9" type="ORF">MKK02DRAFT_45003</name>
</gene>
<dbReference type="AlphaFoldDB" id="A0AA38LV94"/>
<evidence type="ECO:0000256" key="6">
    <source>
        <dbReference type="SAM" id="Coils"/>
    </source>
</evidence>
<keyword evidence="5" id="KW-0539">Nucleus</keyword>
<keyword evidence="6" id="KW-0175">Coiled coil</keyword>
<evidence type="ECO:0000313" key="9">
    <source>
        <dbReference type="EMBL" id="KAI9636298.1"/>
    </source>
</evidence>
<keyword evidence="2" id="KW-0805">Transcription regulation</keyword>
<dbReference type="GO" id="GO:0005634">
    <property type="term" value="C:nucleus"/>
    <property type="evidence" value="ECO:0007669"/>
    <property type="project" value="UniProtKB-SubCell"/>
</dbReference>
<dbReference type="PANTHER" id="PTHR13044">
    <property type="entry name" value="ACTIVATING TRANSCRIPTION FACTOR ATF 4/5"/>
    <property type="match status" value="1"/>
</dbReference>
<keyword evidence="10" id="KW-1185">Reference proteome</keyword>
<feature type="region of interest" description="Disordered" evidence="7">
    <location>
        <begin position="145"/>
        <end position="197"/>
    </location>
</feature>
<evidence type="ECO:0000256" key="1">
    <source>
        <dbReference type="ARBA" id="ARBA00004123"/>
    </source>
</evidence>
<dbReference type="InterPro" id="IPR004827">
    <property type="entry name" value="bZIP"/>
</dbReference>
<dbReference type="EMBL" id="JAKWFO010000005">
    <property type="protein sequence ID" value="KAI9636298.1"/>
    <property type="molecule type" value="Genomic_DNA"/>
</dbReference>
<dbReference type="RefSeq" id="XP_052946075.1">
    <property type="nucleotide sequence ID" value="XM_053093188.1"/>
</dbReference>
<evidence type="ECO:0000256" key="3">
    <source>
        <dbReference type="ARBA" id="ARBA00023125"/>
    </source>
</evidence>
<evidence type="ECO:0000313" key="10">
    <source>
        <dbReference type="Proteomes" id="UP001164286"/>
    </source>
</evidence>
<evidence type="ECO:0000256" key="7">
    <source>
        <dbReference type="SAM" id="MobiDB-lite"/>
    </source>
</evidence>
<dbReference type="GO" id="GO:0001228">
    <property type="term" value="F:DNA-binding transcription activator activity, RNA polymerase II-specific"/>
    <property type="evidence" value="ECO:0007669"/>
    <property type="project" value="TreeGrafter"/>
</dbReference>
<protein>
    <submittedName>
        <fullName evidence="9">Regulatory protein cys-3</fullName>
    </submittedName>
</protein>
<evidence type="ECO:0000259" key="8">
    <source>
        <dbReference type="PROSITE" id="PS00036"/>
    </source>
</evidence>
<feature type="domain" description="BZIP" evidence="8">
    <location>
        <begin position="189"/>
        <end position="203"/>
    </location>
</feature>